<accession>A0ABT6DLT6</accession>
<evidence type="ECO:0000256" key="2">
    <source>
        <dbReference type="ARBA" id="ARBA00022452"/>
    </source>
</evidence>
<dbReference type="InterPro" id="IPR051906">
    <property type="entry name" value="TolC-like"/>
</dbReference>
<reference evidence="7" key="1">
    <citation type="submission" date="2022-08" db="EMBL/GenBank/DDBJ databases">
        <title>Novel Bdellovibrio Species Isolated from Svalbard: Designation Bdellovibrio svalbardensis.</title>
        <authorList>
            <person name="Mitchell R.J."/>
            <person name="Choi S.Y."/>
        </authorList>
    </citation>
    <scope>NUCLEOTIDE SEQUENCE</scope>
    <source>
        <strain evidence="7">PAP01</strain>
    </source>
</reference>
<evidence type="ECO:0000256" key="5">
    <source>
        <dbReference type="ARBA" id="ARBA00023237"/>
    </source>
</evidence>
<dbReference type="SUPFAM" id="SSF56954">
    <property type="entry name" value="Outer membrane efflux proteins (OEP)"/>
    <property type="match status" value="1"/>
</dbReference>
<dbReference type="RefSeq" id="WP_277579083.1">
    <property type="nucleotide sequence ID" value="NZ_JANRMI010000004.1"/>
</dbReference>
<keyword evidence="2" id="KW-1134">Transmembrane beta strand</keyword>
<dbReference type="Gene3D" id="1.20.1600.10">
    <property type="entry name" value="Outer membrane efflux proteins (OEP)"/>
    <property type="match status" value="1"/>
</dbReference>
<dbReference type="EMBL" id="JANRMI010000004">
    <property type="protein sequence ID" value="MDG0817611.1"/>
    <property type="molecule type" value="Genomic_DNA"/>
</dbReference>
<evidence type="ECO:0000256" key="4">
    <source>
        <dbReference type="ARBA" id="ARBA00023136"/>
    </source>
</evidence>
<protein>
    <submittedName>
        <fullName evidence="7">TolC family protein</fullName>
    </submittedName>
</protein>
<evidence type="ECO:0000313" key="7">
    <source>
        <dbReference type="EMBL" id="MDG0817611.1"/>
    </source>
</evidence>
<dbReference type="PANTHER" id="PTHR30026">
    <property type="entry name" value="OUTER MEMBRANE PROTEIN TOLC"/>
    <property type="match status" value="1"/>
</dbReference>
<sequence length="461" mass="50470">MKWALIKRQLSVGVFAMGLVIFSFSATFAAPIKQPAVVKINPDSLKTLLLEQNISLMLQLNKVYQAKEQVNLSRAQLLPSINLGSVISSGPSFALTTVSMLLPFLMPSNWFDLKESQHLLNAQATSYYIAQLNTYSSAYSVYATVVGDMELREVLYKQYLNHREIEELIALAVDAGMMQQSDLLQAQAQTQLSSIQVSQIDDLLQREKSAIREMLALPLAQEIVFDKVHLTPSPSELLPAQVLLDRATAKAPEIKQMNSMISAANTAKWSKGFSFLTGSSLGASRSGRGSAFGSITQTGSVNLGFGYFPALKLTDYNIDELKLQKTQLTFDQAQLIESTLGSLAEAQKQIKLAQQAETSLELVYQGEVEKFRAGLTDLLHVLSAANSLTTALTNKVKAQANLDTLRVSLNRIMLEERFALVGACQLERKGTGGITGRLGRVFNPKKDQVSLDEACGPQTVN</sequence>
<organism evidence="7 8">
    <name type="scientific">Bdellovibrio svalbardensis</name>
    <dbReference type="NCBI Taxonomy" id="2972972"/>
    <lineage>
        <taxon>Bacteria</taxon>
        <taxon>Pseudomonadati</taxon>
        <taxon>Bdellovibrionota</taxon>
        <taxon>Bdellovibrionia</taxon>
        <taxon>Bdellovibrionales</taxon>
        <taxon>Pseudobdellovibrionaceae</taxon>
        <taxon>Bdellovibrio</taxon>
    </lineage>
</organism>
<name>A0ABT6DLT6_9BACT</name>
<evidence type="ECO:0000256" key="3">
    <source>
        <dbReference type="ARBA" id="ARBA00022692"/>
    </source>
</evidence>
<dbReference type="Proteomes" id="UP001152321">
    <property type="component" value="Unassembled WGS sequence"/>
</dbReference>
<evidence type="ECO:0000256" key="6">
    <source>
        <dbReference type="SAM" id="Coils"/>
    </source>
</evidence>
<comment type="subcellular location">
    <subcellularLocation>
        <location evidence="1">Cell outer membrane</location>
    </subcellularLocation>
</comment>
<dbReference type="PANTHER" id="PTHR30026:SF20">
    <property type="entry name" value="OUTER MEMBRANE PROTEIN TOLC"/>
    <property type="match status" value="1"/>
</dbReference>
<keyword evidence="8" id="KW-1185">Reference proteome</keyword>
<comment type="caution">
    <text evidence="7">The sequence shown here is derived from an EMBL/GenBank/DDBJ whole genome shotgun (WGS) entry which is preliminary data.</text>
</comment>
<proteinExistence type="predicted"/>
<evidence type="ECO:0000256" key="1">
    <source>
        <dbReference type="ARBA" id="ARBA00004442"/>
    </source>
</evidence>
<keyword evidence="4" id="KW-0472">Membrane</keyword>
<keyword evidence="3" id="KW-0812">Transmembrane</keyword>
<keyword evidence="5" id="KW-0998">Cell outer membrane</keyword>
<feature type="coiled-coil region" evidence="6">
    <location>
        <begin position="336"/>
        <end position="363"/>
    </location>
</feature>
<gene>
    <name evidence="7" type="ORF">NWE73_14620</name>
</gene>
<evidence type="ECO:0000313" key="8">
    <source>
        <dbReference type="Proteomes" id="UP001152321"/>
    </source>
</evidence>
<keyword evidence="6" id="KW-0175">Coiled coil</keyword>